<evidence type="ECO:0000313" key="3">
    <source>
        <dbReference type="Proteomes" id="UP000641646"/>
    </source>
</evidence>
<accession>A0A926VGC8</accession>
<dbReference type="PANTHER" id="PTHR45138">
    <property type="entry name" value="REGULATORY COMPONENTS OF SENSORY TRANSDUCTION SYSTEM"/>
    <property type="match status" value="1"/>
</dbReference>
<dbReference type="InterPro" id="IPR029787">
    <property type="entry name" value="Nucleotide_cyclase"/>
</dbReference>
<reference evidence="2" key="1">
    <citation type="journal article" date="2015" name="ISME J.">
        <title>Draft Genome Sequence of Streptomyces incarnatus NRRL8089, which Produces the Nucleoside Antibiotic Sinefungin.</title>
        <authorList>
            <person name="Oshima K."/>
            <person name="Hattori M."/>
            <person name="Shimizu H."/>
            <person name="Fukuda K."/>
            <person name="Nemoto M."/>
            <person name="Inagaki K."/>
            <person name="Tamura T."/>
        </authorList>
    </citation>
    <scope>NUCLEOTIDE SEQUENCE</scope>
    <source>
        <strain evidence="2">FACHB-1375</strain>
    </source>
</reference>
<dbReference type="Gene3D" id="3.30.70.270">
    <property type="match status" value="1"/>
</dbReference>
<dbReference type="RefSeq" id="WP_190467950.1">
    <property type="nucleotide sequence ID" value="NZ_JACJPW010000056.1"/>
</dbReference>
<dbReference type="CDD" id="cd01949">
    <property type="entry name" value="GGDEF"/>
    <property type="match status" value="1"/>
</dbReference>
<sequence>MAARWGGEEFVLGIYGITRSLGAKRLTDFLKTWCEQKFTDNNNQTFQVTFSAGVVEYSQDGANLQEIYRAADAALYQAKAMGRNRVLVSSTAI</sequence>
<organism evidence="2 3">
    <name type="scientific">Aerosakkonema funiforme FACHB-1375</name>
    <dbReference type="NCBI Taxonomy" id="2949571"/>
    <lineage>
        <taxon>Bacteria</taxon>
        <taxon>Bacillati</taxon>
        <taxon>Cyanobacteriota</taxon>
        <taxon>Cyanophyceae</taxon>
        <taxon>Oscillatoriophycideae</taxon>
        <taxon>Aerosakkonematales</taxon>
        <taxon>Aerosakkonemataceae</taxon>
        <taxon>Aerosakkonema</taxon>
    </lineage>
</organism>
<dbReference type="Proteomes" id="UP000641646">
    <property type="component" value="Unassembled WGS sequence"/>
</dbReference>
<dbReference type="NCBIfam" id="TIGR00254">
    <property type="entry name" value="GGDEF"/>
    <property type="match status" value="1"/>
</dbReference>
<dbReference type="PANTHER" id="PTHR45138:SF9">
    <property type="entry name" value="DIGUANYLATE CYCLASE DGCM-RELATED"/>
    <property type="match status" value="1"/>
</dbReference>
<proteinExistence type="predicted"/>
<reference evidence="2" key="2">
    <citation type="submission" date="2020-08" db="EMBL/GenBank/DDBJ databases">
        <authorList>
            <person name="Chen M."/>
            <person name="Teng W."/>
            <person name="Zhao L."/>
            <person name="Hu C."/>
            <person name="Zhou Y."/>
            <person name="Han B."/>
            <person name="Song L."/>
            <person name="Shu W."/>
        </authorList>
    </citation>
    <scope>NUCLEOTIDE SEQUENCE</scope>
    <source>
        <strain evidence="2">FACHB-1375</strain>
    </source>
</reference>
<dbReference type="GO" id="GO:0052621">
    <property type="term" value="F:diguanylate cyclase activity"/>
    <property type="evidence" value="ECO:0007669"/>
    <property type="project" value="TreeGrafter"/>
</dbReference>
<dbReference type="InterPro" id="IPR000160">
    <property type="entry name" value="GGDEF_dom"/>
</dbReference>
<dbReference type="PROSITE" id="PS50887">
    <property type="entry name" value="GGDEF"/>
    <property type="match status" value="1"/>
</dbReference>
<dbReference type="AlphaFoldDB" id="A0A926VGC8"/>
<comment type="caution">
    <text evidence="2">The sequence shown here is derived from an EMBL/GenBank/DDBJ whole genome shotgun (WGS) entry which is preliminary data.</text>
</comment>
<protein>
    <submittedName>
        <fullName evidence="2">GGDEF domain-containing protein</fullName>
    </submittedName>
</protein>
<dbReference type="EMBL" id="JACJPW010000056">
    <property type="protein sequence ID" value="MBD2183491.1"/>
    <property type="molecule type" value="Genomic_DNA"/>
</dbReference>
<dbReference type="InterPro" id="IPR043128">
    <property type="entry name" value="Rev_trsase/Diguanyl_cyclase"/>
</dbReference>
<gene>
    <name evidence="2" type="ORF">H6G03_20920</name>
</gene>
<keyword evidence="3" id="KW-1185">Reference proteome</keyword>
<dbReference type="InterPro" id="IPR050469">
    <property type="entry name" value="Diguanylate_Cyclase"/>
</dbReference>
<dbReference type="Pfam" id="PF00990">
    <property type="entry name" value="GGDEF"/>
    <property type="match status" value="1"/>
</dbReference>
<evidence type="ECO:0000313" key="2">
    <source>
        <dbReference type="EMBL" id="MBD2183491.1"/>
    </source>
</evidence>
<name>A0A926VGC8_9CYAN</name>
<feature type="domain" description="GGDEF" evidence="1">
    <location>
        <begin position="1"/>
        <end position="91"/>
    </location>
</feature>
<evidence type="ECO:0000259" key="1">
    <source>
        <dbReference type="PROSITE" id="PS50887"/>
    </source>
</evidence>
<dbReference type="SUPFAM" id="SSF55073">
    <property type="entry name" value="Nucleotide cyclase"/>
    <property type="match status" value="1"/>
</dbReference>